<dbReference type="OrthoDB" id="38943at2157"/>
<dbReference type="EMBL" id="JFZT01000066">
    <property type="protein sequence ID" value="EZQ01603.1"/>
    <property type="molecule type" value="Genomic_DNA"/>
</dbReference>
<proteinExistence type="predicted"/>
<protein>
    <submittedName>
        <fullName evidence="1">Uncharacterized protein</fullName>
    </submittedName>
</protein>
<comment type="caution">
    <text evidence="1">The sequence shown here is derived from an EMBL/GenBank/DDBJ whole genome shotgun (WGS) entry which is preliminary data.</text>
</comment>
<evidence type="ECO:0000313" key="2">
    <source>
        <dbReference type="Proteomes" id="UP000024332"/>
    </source>
</evidence>
<organism evidence="1 2">
    <name type="scientific">Candidatus Acidianus copahuensis</name>
    <dbReference type="NCBI Taxonomy" id="1160895"/>
    <lineage>
        <taxon>Archaea</taxon>
        <taxon>Thermoproteota</taxon>
        <taxon>Thermoprotei</taxon>
        <taxon>Sulfolobales</taxon>
        <taxon>Sulfolobaceae</taxon>
        <taxon>Acidianus</taxon>
    </lineage>
</organism>
<sequence>MKVLIGFIPFFGTPDGQVIEKVYDIWKEKEKVVDLETDPIDAAEIVKNFKPENVLLVGSSRYVPEGITEKEFVLESKDPWEMLELIRPGLDGRYYVEDIAYGILIFAGYPVVHALYYKGNYSDNAIETLSRKVEEKRNWLSR</sequence>
<keyword evidence="2" id="KW-1185">Reference proteome</keyword>
<dbReference type="RefSeq" id="WP_048100718.1">
    <property type="nucleotide sequence ID" value="NZ_JFZT01000066.1"/>
</dbReference>
<dbReference type="AlphaFoldDB" id="A0A031LL24"/>
<evidence type="ECO:0000313" key="1">
    <source>
        <dbReference type="EMBL" id="EZQ01603.1"/>
    </source>
</evidence>
<gene>
    <name evidence="1" type="ORF">CM19_12795</name>
</gene>
<name>A0A031LL24_9CREN</name>
<reference evidence="1 2" key="1">
    <citation type="submission" date="2014-03" db="EMBL/GenBank/DDBJ databases">
        <title>Draft genome sequence of the novel thermoacidophilic archaea Acidianus copahuensis ALE1 strain, isolated from Copahue volcanic area in Neuquen Argentina.</title>
        <authorList>
            <person name="Urbieta M.S."/>
            <person name="Rascovan N."/>
            <person name="Castro C."/>
            <person name="Revale S."/>
            <person name="Giaveno M.A."/>
            <person name="Vazquez M.P."/>
            <person name="Donati E.R."/>
        </authorList>
    </citation>
    <scope>NUCLEOTIDE SEQUENCE [LARGE SCALE GENOMIC DNA]</scope>
    <source>
        <strain evidence="1 2">ALE1</strain>
    </source>
</reference>
<dbReference type="Proteomes" id="UP000024332">
    <property type="component" value="Unassembled WGS sequence"/>
</dbReference>
<dbReference type="STRING" id="1160895.CM19_12795"/>
<accession>A0A031LL24</accession>